<comment type="caution">
    <text evidence="1">The sequence shown here is derived from an EMBL/GenBank/DDBJ whole genome shotgun (WGS) entry which is preliminary data.</text>
</comment>
<evidence type="ECO:0008006" key="3">
    <source>
        <dbReference type="Google" id="ProtNLM"/>
    </source>
</evidence>
<dbReference type="Proteomes" id="UP000247823">
    <property type="component" value="Unassembled WGS sequence"/>
</dbReference>
<evidence type="ECO:0000313" key="2">
    <source>
        <dbReference type="Proteomes" id="UP000247823"/>
    </source>
</evidence>
<proteinExistence type="predicted"/>
<evidence type="ECO:0000313" key="1">
    <source>
        <dbReference type="EMBL" id="PYA55443.1"/>
    </source>
</evidence>
<protein>
    <recommendedName>
        <fullName evidence="3">DUF4435 domain-containing protein</fullName>
    </recommendedName>
</protein>
<reference evidence="1" key="2">
    <citation type="submission" date="2018-06" db="EMBL/GenBank/DDBJ databases">
        <authorList>
            <person name="Martins R.C."/>
            <person name="Perdigao-Neto L.V."/>
            <person name="Costa S.F."/>
            <person name="Levin A.S.S."/>
        </authorList>
    </citation>
    <scope>NUCLEOTIDE SEQUENCE</scope>
    <source>
        <strain evidence="1">1283</strain>
    </source>
</reference>
<dbReference type="EMBL" id="QJQB01000574">
    <property type="protein sequence ID" value="PYA55443.1"/>
    <property type="molecule type" value="Genomic_DNA"/>
</dbReference>
<keyword evidence="2" id="KW-1185">Reference proteome</keyword>
<sequence length="285" mass="32866">MQQNSFEGTHILVEGVKDIKVYTKFFQREQVKLTQTFGKYKLREVFDILSLRGFNKKIAIRDADFLRLKDNIKFEADYAIDIYPTDGHDSEVMMLAVNTLEDLLAVTVEQDKLDAFEKRIGESFKSRVIKMSYLIGCLRLANKRSGLGLLFKPAKQGGNRIKFKKFVCDKEFNIDTSKMIHVISEYSKNRDTIVCAQQVITDNLDKVLMENHDVLEVINGHDVAEITCILSSIGVKSKSDIFQHPDKLEEALAMCFDRSKFCSTNLYKKINDWKVKNDLEIFFSM</sequence>
<gene>
    <name evidence="1" type="ORF">DMW51_25810</name>
</gene>
<accession>A0ABX5N5Z3</accession>
<organism evidence="1 2">
    <name type="scientific">Serratia marcescens</name>
    <dbReference type="NCBI Taxonomy" id="615"/>
    <lineage>
        <taxon>Bacteria</taxon>
        <taxon>Pseudomonadati</taxon>
        <taxon>Pseudomonadota</taxon>
        <taxon>Gammaproteobacteria</taxon>
        <taxon>Enterobacterales</taxon>
        <taxon>Yersiniaceae</taxon>
        <taxon>Serratia</taxon>
    </lineage>
</organism>
<reference evidence="1" key="1">
    <citation type="submission" date="2018-06" db="EMBL/GenBank/DDBJ databases">
        <title>Serratia marcescens genome sequencing and assembly.</title>
        <authorList>
            <person name="Martins R.C.R."/>
            <person name="Perdigao-Neto L.V."/>
            <person name="Costa S.F."/>
            <person name="Levin A.S.S."/>
        </authorList>
    </citation>
    <scope>NUCLEOTIDE SEQUENCE</scope>
    <source>
        <strain evidence="1">1283</strain>
    </source>
</reference>
<name>A0ABX5N5Z3_SERMA</name>